<feature type="compositionally biased region" description="Low complexity" evidence="9">
    <location>
        <begin position="269"/>
        <end position="285"/>
    </location>
</feature>
<keyword evidence="4" id="KW-0677">Repeat</keyword>
<dbReference type="GO" id="GO:0030036">
    <property type="term" value="P:actin cytoskeleton organization"/>
    <property type="evidence" value="ECO:0007669"/>
    <property type="project" value="TreeGrafter"/>
</dbReference>
<evidence type="ECO:0000256" key="6">
    <source>
        <dbReference type="ARBA" id="ARBA00023136"/>
    </source>
</evidence>
<evidence type="ECO:0000256" key="8">
    <source>
        <dbReference type="ARBA" id="ARBA00023180"/>
    </source>
</evidence>
<keyword evidence="5 10" id="KW-1133">Transmembrane helix</keyword>
<evidence type="ECO:0000313" key="15">
    <source>
        <dbReference type="RefSeq" id="XP_032818074.1"/>
    </source>
</evidence>
<dbReference type="InterPro" id="IPR044004">
    <property type="entry name" value="TSP1_spondin_dom"/>
</dbReference>
<feature type="region of interest" description="Disordered" evidence="9">
    <location>
        <begin position="428"/>
        <end position="447"/>
    </location>
</feature>
<keyword evidence="3" id="KW-0732">Signal</keyword>
<keyword evidence="13" id="KW-1185">Reference proteome</keyword>
<name>A0AAJ7THH2_PETMA</name>
<reference evidence="14 15" key="1">
    <citation type="submission" date="2025-04" db="UniProtKB">
        <authorList>
            <consortium name="RefSeq"/>
        </authorList>
    </citation>
    <scope>IDENTIFICATION</scope>
    <source>
        <tissue evidence="14 15">Sperm</tissue>
    </source>
</reference>
<dbReference type="Proteomes" id="UP001318040">
    <property type="component" value="Chromosome 2"/>
</dbReference>
<organism evidence="13 14">
    <name type="scientific">Petromyzon marinus</name>
    <name type="common">Sea lamprey</name>
    <dbReference type="NCBI Taxonomy" id="7757"/>
    <lineage>
        <taxon>Eukaryota</taxon>
        <taxon>Metazoa</taxon>
        <taxon>Chordata</taxon>
        <taxon>Craniata</taxon>
        <taxon>Vertebrata</taxon>
        <taxon>Cyclostomata</taxon>
        <taxon>Hyperoartia</taxon>
        <taxon>Petromyzontiformes</taxon>
        <taxon>Petromyzontidae</taxon>
        <taxon>Petromyzon</taxon>
    </lineage>
</organism>
<evidence type="ECO:0000256" key="3">
    <source>
        <dbReference type="ARBA" id="ARBA00022729"/>
    </source>
</evidence>
<dbReference type="RefSeq" id="XP_032818074.1">
    <property type="nucleotide sequence ID" value="XM_032962183.1"/>
</dbReference>
<dbReference type="Gene3D" id="2.20.100.10">
    <property type="entry name" value="Thrombospondin type-1 (TSP1) repeat"/>
    <property type="match status" value="9"/>
</dbReference>
<keyword evidence="8" id="KW-0325">Glycoprotein</keyword>
<protein>
    <submittedName>
        <fullName evidence="14 15">Thrombospondin type-1 domain-containing protein 7B-like isoform X1</fullName>
    </submittedName>
</protein>
<evidence type="ECO:0000256" key="2">
    <source>
        <dbReference type="ARBA" id="ARBA00022692"/>
    </source>
</evidence>
<feature type="transmembrane region" description="Helical" evidence="10">
    <location>
        <begin position="1802"/>
        <end position="1825"/>
    </location>
</feature>
<dbReference type="Pfam" id="PF19028">
    <property type="entry name" value="TSP1_spondin"/>
    <property type="match status" value="4"/>
</dbReference>
<dbReference type="InterPro" id="IPR056991">
    <property type="entry name" value="TSP1_TSH7A-B_C"/>
</dbReference>
<gene>
    <name evidence="14 15" type="primary">LOC116946909</name>
</gene>
<dbReference type="PANTHER" id="PTHR11311:SF30">
    <property type="entry name" value="SPONDIN-LIKE TSP1 DOMAIN-CONTAINING PROTEIN"/>
    <property type="match status" value="1"/>
</dbReference>
<dbReference type="KEGG" id="pmrn:116946909"/>
<keyword evidence="7" id="KW-1015">Disulfide bond</keyword>
<proteinExistence type="predicted"/>
<evidence type="ECO:0000256" key="10">
    <source>
        <dbReference type="SAM" id="Phobius"/>
    </source>
</evidence>
<dbReference type="InterPro" id="IPR000884">
    <property type="entry name" value="TSP1_rpt"/>
</dbReference>
<evidence type="ECO:0000313" key="14">
    <source>
        <dbReference type="RefSeq" id="XP_032818066.1"/>
    </source>
</evidence>
<dbReference type="InterPro" id="IPR036383">
    <property type="entry name" value="TSP1_rpt_sf"/>
</dbReference>
<dbReference type="FunFam" id="2.20.100.10:FF:000019">
    <property type="entry name" value="Thrombospondin type 1 domain containing 7A"/>
    <property type="match status" value="2"/>
</dbReference>
<evidence type="ECO:0000259" key="12">
    <source>
        <dbReference type="Pfam" id="PF23308"/>
    </source>
</evidence>
<evidence type="ECO:0000313" key="13">
    <source>
        <dbReference type="Proteomes" id="UP001318040"/>
    </source>
</evidence>
<feature type="domain" description="Spondin-like TSP1" evidence="11">
    <location>
        <begin position="807"/>
        <end position="873"/>
    </location>
</feature>
<keyword evidence="2 10" id="KW-0812">Transmembrane</keyword>
<feature type="compositionally biased region" description="Gly residues" evidence="9">
    <location>
        <begin position="302"/>
        <end position="312"/>
    </location>
</feature>
<evidence type="ECO:0000256" key="5">
    <source>
        <dbReference type="ARBA" id="ARBA00022989"/>
    </source>
</evidence>
<evidence type="ECO:0000256" key="4">
    <source>
        <dbReference type="ARBA" id="ARBA00022737"/>
    </source>
</evidence>
<evidence type="ECO:0000256" key="7">
    <source>
        <dbReference type="ARBA" id="ARBA00023157"/>
    </source>
</evidence>
<comment type="subcellular location">
    <subcellularLocation>
        <location evidence="1">Membrane</location>
        <topology evidence="1">Single-pass type I membrane protein</topology>
    </subcellularLocation>
</comment>
<evidence type="ECO:0000256" key="1">
    <source>
        <dbReference type="ARBA" id="ARBA00004479"/>
    </source>
</evidence>
<feature type="region of interest" description="Disordered" evidence="9">
    <location>
        <begin position="1753"/>
        <end position="1787"/>
    </location>
</feature>
<sequence>MHVSFKINKITTAVSLNLGTDTASPWPWDITEHCVGWPHCPGCPAVPAIQPPPSLSATLAAYAPDGTPPSDAARPSHHAGLGTTVRPTGALPMGAQRSRGPGSPPGVARASNHALPPPLSPPPPLCSPLLVLSTVFALLPLASALGPPTQSSPEPWMTGPWGQCVARQCRAHGVQGRAVWCAHPTGRAIVSPSTAATTTTALNTATCDPSTRPPHRRSCVRTCTGQPWHDTSLPWDTDTTGSTGEPGECRPLQQQQELPAFSAGECDPAAEPAGCGPAPGMSPGAQDGGPPGGACDTRHSGNSGGAGGGEGAGGALQNSCIVSGWSKWGACGGGAGSACGPGGTRLRVRRVLFPPSHGGAACVELSESQACTVPAPCPTSAPGDAFSTSQYRLRVGAWSECLPVSESRIARRSVPQVRWALQASRKRPRRSSVSWGPEEAGGEPDEGQAWDVRLGAHARDLSCLSRLGEHVDLVLCNRELMAVPSMEEVCILPRDCDVGDWSAWSPCSVTCSGQGHNQGHGQVQSFGLGLRTRIRSVQHPALAGGKGCPSLQETEACGGSINGILPPCPRYRWRGGAWAACTVGPLLDQHERCWGNQTAWCGGGVQVRDIYCSLDDDNVFSYLKGLRDAPSRTGQRAGEGGMPTTQPLLSLPLEPAAPRPVETGLCPELVPLESTRPCEQPCPHECVLSAWSAWGPCVPETCTPPTATTGFMMRTRRVLGGPIGAGGAPDGCPHLLEAVPCEGARCFRWRVAEVSICIPTNTKCGAGTQFQRVVCTDQRGVTVGPELCGEPGFPMQLACQVPCWEDCAMSEWGQWMPCSHTCLGGEGSRAGDSATQGRQVRVRAILALPGDGGRQCPDRLGLQEWRPCNQHGCTVHYWHALPWGPCVHEVTQGSPNASQVVADGEAACATGVQMRVLTCMRVGGGQLPTDRCPLSQAPMSRRACLVPCRRDCTLSPFSDWTPCPDPCRQTDGAPTPRQWRFRVVIQRASGGGRPCPKSLSDMRPCPTRPCPQYRWRTHRWGQCHLLASSSARAAGANPGESPCGQGLQTRGVSCHVEGEGHVDPRECLTRAAPMPMLAQPCRVPCASDCALSSWSPWTHCPSHPGCGATQTRRRSLTGRSKRREECKVAHTFPLLESQPCPCNTHTSRPTGPWSDCIVTLGEGRPGDGPAVAGEPECGKGVRLQAVSCYDHEEHLTRPEMCNSPGWREEACEVACPVDCALGEWIPWSPCSKSCGAGMSMRSRKIQGGPSHGGRPCPPPHHALQVYEAMPCYSDCALYTWVSDPWEVCSVPLSGVCGEGTQTRTVRCEVQSVEGPGTPVEEVWCDPTERPQDARACVLQCPGECVMSEWGPWTRCPQPCEVDTVRIRSRFIQRMPADGEMCPDDTESEPCTPQHSCFYYHYNATGWGSCMLGGPAVCGQGSRARALECVRNDLKPVDLRICQAIGLKTPRPLSEPCSVECPLDCRISSWTSWSSCSRTCGLTGMMKRSRRVLRAARGFGRPCPSQLQQSKPCTPMPCYRLQLGDWSSCQLNGGDCGEGVCVRELTCLSHNGSGDDPVKKVEQSLCEEMPWREVMGALGEEGRQPEFKKSCIVSCPGDCRLGTWSTWGVCQLLSCRHGVPVAGPRGPGVQARSQHVELPQHGMLGSCPLQQWEARECSGGKCYSYEWHVGPWVGGRRDSWCQRSDGVNVTGGCSLANEPKAVHSCTPPCLLPHSYCAEISVPVHAVQRDVCVCEEGYQEVVTLRGSLEHCTQVSRGRERPAEGQGWGQGLGGGAASPSSPGPAREVGSWALEPFGDDGKLRGWVYGVAVASLLIIGFLLFTAYLFWRRSKRPRRRVPKRKPLPLPFDGDADL</sequence>
<keyword evidence="6 10" id="KW-0472">Membrane</keyword>
<dbReference type="GO" id="GO:0005886">
    <property type="term" value="C:plasma membrane"/>
    <property type="evidence" value="ECO:0007669"/>
    <property type="project" value="TreeGrafter"/>
</dbReference>
<dbReference type="RefSeq" id="XP_032818066.1">
    <property type="nucleotide sequence ID" value="XM_032962175.1"/>
</dbReference>
<feature type="domain" description="Spondin-like TSP1" evidence="11">
    <location>
        <begin position="1219"/>
        <end position="1260"/>
    </location>
</feature>
<feature type="compositionally biased region" description="Gly residues" evidence="9">
    <location>
        <begin position="1763"/>
        <end position="1773"/>
    </location>
</feature>
<dbReference type="Pfam" id="PF00090">
    <property type="entry name" value="TSP_1"/>
    <property type="match status" value="2"/>
</dbReference>
<feature type="region of interest" description="Disordered" evidence="9">
    <location>
        <begin position="230"/>
        <end position="250"/>
    </location>
</feature>
<dbReference type="Pfam" id="PF23308">
    <property type="entry name" value="TSP1_TSH7A-B_C"/>
    <property type="match status" value="1"/>
</dbReference>
<dbReference type="FunFam" id="2.20.100.10:FF:000017">
    <property type="entry name" value="Thrombospondin type 1 domain containing 7A"/>
    <property type="match status" value="1"/>
</dbReference>
<evidence type="ECO:0000256" key="9">
    <source>
        <dbReference type="SAM" id="MobiDB-lite"/>
    </source>
</evidence>
<dbReference type="PROSITE" id="PS50092">
    <property type="entry name" value="TSP1"/>
    <property type="match status" value="11"/>
</dbReference>
<accession>A0AAJ7THH2</accession>
<dbReference type="SUPFAM" id="SSF82895">
    <property type="entry name" value="TSP-1 type 1 repeat"/>
    <property type="match status" value="7"/>
</dbReference>
<evidence type="ECO:0000259" key="11">
    <source>
        <dbReference type="Pfam" id="PF19028"/>
    </source>
</evidence>
<feature type="domain" description="Thrombospondin type-1" evidence="12">
    <location>
        <begin position="1706"/>
        <end position="1752"/>
    </location>
</feature>
<dbReference type="InterPro" id="IPR051418">
    <property type="entry name" value="Spondin/Thrombospondin_T1"/>
</dbReference>
<feature type="region of interest" description="Disordered" evidence="9">
    <location>
        <begin position="57"/>
        <end position="119"/>
    </location>
</feature>
<feature type="domain" description="Spondin-like TSP1" evidence="11">
    <location>
        <begin position="1464"/>
        <end position="1517"/>
    </location>
</feature>
<dbReference type="PANTHER" id="PTHR11311">
    <property type="entry name" value="SPONDIN"/>
    <property type="match status" value="1"/>
</dbReference>
<dbReference type="Pfam" id="PF19030">
    <property type="entry name" value="TSP1_ADAMTS"/>
    <property type="match status" value="1"/>
</dbReference>
<feature type="region of interest" description="Disordered" evidence="9">
    <location>
        <begin position="264"/>
        <end position="312"/>
    </location>
</feature>
<feature type="domain" description="Spondin-like TSP1" evidence="11">
    <location>
        <begin position="496"/>
        <end position="558"/>
    </location>
</feature>
<dbReference type="SMART" id="SM00209">
    <property type="entry name" value="TSP1"/>
    <property type="match status" value="11"/>
</dbReference>
<dbReference type="FunFam" id="2.20.100.10:FF:000027">
    <property type="entry name" value="Thrombospondin type 1 domain containing 7A"/>
    <property type="match status" value="1"/>
</dbReference>